<dbReference type="AlphaFoldDB" id="A0AAW5QY20"/>
<dbReference type="SMART" id="SM00100">
    <property type="entry name" value="cNMP"/>
    <property type="match status" value="1"/>
</dbReference>
<keyword evidence="4" id="KW-1185">Reference proteome</keyword>
<keyword evidence="1" id="KW-0813">Transport</keyword>
<dbReference type="InterPro" id="IPR014710">
    <property type="entry name" value="RmlC-like_jellyroll"/>
</dbReference>
<dbReference type="InterPro" id="IPR050866">
    <property type="entry name" value="CNG_cation_channel"/>
</dbReference>
<keyword evidence="1" id="KW-0406">Ion transport</keyword>
<organism evidence="3 4">
    <name type="scientific">Microbaculum marinisediminis</name>
    <dbReference type="NCBI Taxonomy" id="2931392"/>
    <lineage>
        <taxon>Bacteria</taxon>
        <taxon>Pseudomonadati</taxon>
        <taxon>Pseudomonadota</taxon>
        <taxon>Alphaproteobacteria</taxon>
        <taxon>Hyphomicrobiales</taxon>
        <taxon>Tepidamorphaceae</taxon>
        <taxon>Microbaculum</taxon>
    </lineage>
</organism>
<dbReference type="GO" id="GO:0005221">
    <property type="term" value="F:intracellularly cyclic nucleotide-activated monoatomic cation channel activity"/>
    <property type="evidence" value="ECO:0007669"/>
    <property type="project" value="InterPro"/>
</dbReference>
<dbReference type="CDD" id="cd00038">
    <property type="entry name" value="CAP_ED"/>
    <property type="match status" value="1"/>
</dbReference>
<keyword evidence="1" id="KW-1071">Ligand-gated ion channel</keyword>
<dbReference type="PROSITE" id="PS50042">
    <property type="entry name" value="CNMP_BINDING_3"/>
    <property type="match status" value="1"/>
</dbReference>
<dbReference type="InterPro" id="IPR000595">
    <property type="entry name" value="cNMP-bd_dom"/>
</dbReference>
<keyword evidence="1" id="KW-0407">Ion channel</keyword>
<gene>
    <name evidence="3" type="ORF">MUB46_12110</name>
</gene>
<dbReference type="GO" id="GO:0044877">
    <property type="term" value="F:protein-containing complex binding"/>
    <property type="evidence" value="ECO:0007669"/>
    <property type="project" value="TreeGrafter"/>
</dbReference>
<dbReference type="SUPFAM" id="SSF51206">
    <property type="entry name" value="cAMP-binding domain-like"/>
    <property type="match status" value="1"/>
</dbReference>
<accession>A0AAW5QY20</accession>
<dbReference type="Gene3D" id="2.60.120.10">
    <property type="entry name" value="Jelly Rolls"/>
    <property type="match status" value="1"/>
</dbReference>
<dbReference type="EMBL" id="JALIDZ010000005">
    <property type="protein sequence ID" value="MCT8972603.1"/>
    <property type="molecule type" value="Genomic_DNA"/>
</dbReference>
<reference evidence="3 4" key="1">
    <citation type="submission" date="2022-04" db="EMBL/GenBank/DDBJ databases">
        <authorList>
            <person name="Ye Y.-Q."/>
            <person name="Du Z.-J."/>
        </authorList>
    </citation>
    <scope>NUCLEOTIDE SEQUENCE [LARGE SCALE GENOMIC DNA]</scope>
    <source>
        <strain evidence="3 4">A6E488</strain>
    </source>
</reference>
<dbReference type="PANTHER" id="PTHR45638:SF11">
    <property type="entry name" value="CYCLIC NUCLEOTIDE-GATED CATION CHANNEL SUBUNIT A"/>
    <property type="match status" value="1"/>
</dbReference>
<proteinExistence type="predicted"/>
<dbReference type="InterPro" id="IPR018490">
    <property type="entry name" value="cNMP-bd_dom_sf"/>
</dbReference>
<comment type="caution">
    <text evidence="3">The sequence shown here is derived from an EMBL/GenBank/DDBJ whole genome shotgun (WGS) entry which is preliminary data.</text>
</comment>
<dbReference type="Pfam" id="PF00027">
    <property type="entry name" value="cNMP_binding"/>
    <property type="match status" value="1"/>
</dbReference>
<dbReference type="PANTHER" id="PTHR45638">
    <property type="entry name" value="CYCLIC NUCLEOTIDE-GATED CATION CHANNEL SUBUNIT A"/>
    <property type="match status" value="1"/>
</dbReference>
<evidence type="ECO:0000313" key="3">
    <source>
        <dbReference type="EMBL" id="MCT8972603.1"/>
    </source>
</evidence>
<protein>
    <submittedName>
        <fullName evidence="3">Cyclic nucleotide-binding domain-containing protein</fullName>
    </submittedName>
</protein>
<evidence type="ECO:0000313" key="4">
    <source>
        <dbReference type="Proteomes" id="UP001320898"/>
    </source>
</evidence>
<dbReference type="Proteomes" id="UP001320898">
    <property type="component" value="Unassembled WGS sequence"/>
</dbReference>
<evidence type="ECO:0000256" key="1">
    <source>
        <dbReference type="ARBA" id="ARBA00023286"/>
    </source>
</evidence>
<feature type="domain" description="Cyclic nucleotide-binding" evidence="2">
    <location>
        <begin position="7"/>
        <end position="95"/>
    </location>
</feature>
<evidence type="ECO:0000259" key="2">
    <source>
        <dbReference type="PROSITE" id="PS50042"/>
    </source>
</evidence>
<name>A0AAW5QY20_9HYPH</name>
<sequence>MVARLPVFAALDAATLAEIVPRLRARSVDAGEIIVPRGEVPRAIFFIVSGLVEVDTGGRREQLGESGYFGEIHATRITQVDARVRAIEATQLLVLTGDDIDDVSAAHAEVGDRLATVATYSVM</sequence>